<accession>A0A1F4ZFA8</accession>
<dbReference type="PANTHER" id="PTHR43692:SF1">
    <property type="entry name" value="UDP-N-ACETYLMURAMOYLALANINE--D-GLUTAMATE LIGASE"/>
    <property type="match status" value="1"/>
</dbReference>
<keyword evidence="9" id="KW-0573">Peptidoglycan synthesis</keyword>
<evidence type="ECO:0000313" key="13">
    <source>
        <dbReference type="Proteomes" id="UP000177080"/>
    </source>
</evidence>
<dbReference type="PANTHER" id="PTHR43692">
    <property type="entry name" value="UDP-N-ACETYLMURAMOYLALANINE--D-GLUTAMATE LIGASE"/>
    <property type="match status" value="1"/>
</dbReference>
<dbReference type="PROSITE" id="PS01011">
    <property type="entry name" value="FOLYLPOLYGLU_SYNT_1"/>
    <property type="match status" value="1"/>
</dbReference>
<dbReference type="SUPFAM" id="SSF53244">
    <property type="entry name" value="MurD-like peptide ligases, peptide-binding domain"/>
    <property type="match status" value="1"/>
</dbReference>
<keyword evidence="9" id="KW-0133">Cell shape</keyword>
<dbReference type="Gene3D" id="3.40.1190.10">
    <property type="entry name" value="Mur-like, catalytic domain"/>
    <property type="match status" value="1"/>
</dbReference>
<evidence type="ECO:0000256" key="5">
    <source>
        <dbReference type="ARBA" id="ARBA00022618"/>
    </source>
</evidence>
<organism evidence="12 13">
    <name type="scientific">Candidatus Amesbacteria bacterium RIFCSPLOWO2_01_FULL_48_25</name>
    <dbReference type="NCBI Taxonomy" id="1797259"/>
    <lineage>
        <taxon>Bacteria</taxon>
        <taxon>Candidatus Amesiibacteriota</taxon>
    </lineage>
</organism>
<keyword evidence="6 9" id="KW-0547">Nucleotide-binding</keyword>
<keyword evidence="5 9" id="KW-0132">Cell division</keyword>
<dbReference type="Gene3D" id="3.90.190.20">
    <property type="entry name" value="Mur ligase, C-terminal domain"/>
    <property type="match status" value="1"/>
</dbReference>
<sequence>MSQERKMILDQIAKLDKVLILGFAREGQSTYNFLHKKFPKLQIDHADQIDGPDYLAHLTDYPLIIKSPGVSPHKPEIVHAKKSDVIFTSHMQIFFEICPSKKTIGVTGTKGKSTTASLIYHVLHEVGLPAVLAGNIGSPALDYLDEITPETWIINELSSYQLMDLTISPHIAVLQNIYPDHLDYHQDFEEYKNAKLNITKFQTENDYLITAIDVPTKAKKIFIKPEPVESQLLGTHNLYNTQPSIIIGKILSLPKDEILSAIKTFKPLDTRIELVAEKNGIKFYADTLATIPEATIAAIDTLHPRVTTLIAGGHERKQNYSDLAKKILSSSIKTLILFPATGPRLAKLVNQSTNSPTNIFHANSMSDAVKIALDHTRSGEICLLSPAAPSFTLFRDYRDEYDQYKAAIVANRPSGSPIRTDR</sequence>
<dbReference type="GO" id="GO:0004326">
    <property type="term" value="F:tetrahydrofolylpolyglutamate synthase activity"/>
    <property type="evidence" value="ECO:0007669"/>
    <property type="project" value="InterPro"/>
</dbReference>
<dbReference type="InterPro" id="IPR005762">
    <property type="entry name" value="MurD"/>
</dbReference>
<comment type="pathway">
    <text evidence="2 9">Cell wall biogenesis; peptidoglycan biosynthesis.</text>
</comment>
<protein>
    <recommendedName>
        <fullName evidence="9">UDP-N-acetylmuramoylalanine--D-glutamate ligase</fullName>
        <ecNumber evidence="9">6.3.2.9</ecNumber>
    </recommendedName>
    <alternativeName>
        <fullName evidence="9">D-glutamic acid-adding enzyme</fullName>
    </alternativeName>
    <alternativeName>
        <fullName evidence="9">UDP-N-acetylmuramoyl-L-alanyl-D-glutamate synthetase</fullName>
    </alternativeName>
</protein>
<evidence type="ECO:0000313" key="12">
    <source>
        <dbReference type="EMBL" id="OGD04307.1"/>
    </source>
</evidence>
<gene>
    <name evidence="9" type="primary">murD</name>
    <name evidence="12" type="ORF">A2989_04690</name>
</gene>
<evidence type="ECO:0000256" key="8">
    <source>
        <dbReference type="ARBA" id="ARBA00023306"/>
    </source>
</evidence>
<dbReference type="AlphaFoldDB" id="A0A1F4ZFA8"/>
<evidence type="ECO:0000256" key="2">
    <source>
        <dbReference type="ARBA" id="ARBA00004752"/>
    </source>
</evidence>
<evidence type="ECO:0000256" key="4">
    <source>
        <dbReference type="ARBA" id="ARBA00022598"/>
    </source>
</evidence>
<evidence type="ECO:0000256" key="3">
    <source>
        <dbReference type="ARBA" id="ARBA00022490"/>
    </source>
</evidence>
<evidence type="ECO:0000259" key="10">
    <source>
        <dbReference type="Pfam" id="PF02875"/>
    </source>
</evidence>
<feature type="domain" description="Mur ligase central" evidence="11">
    <location>
        <begin position="106"/>
        <end position="215"/>
    </location>
</feature>
<keyword evidence="7 9" id="KW-0067">ATP-binding</keyword>
<dbReference type="InterPro" id="IPR013221">
    <property type="entry name" value="Mur_ligase_cen"/>
</dbReference>
<evidence type="ECO:0000256" key="1">
    <source>
        <dbReference type="ARBA" id="ARBA00004496"/>
    </source>
</evidence>
<name>A0A1F4ZFA8_9BACT</name>
<dbReference type="EC" id="6.3.2.9" evidence="9"/>
<dbReference type="InterPro" id="IPR036565">
    <property type="entry name" value="Mur-like_cat_sf"/>
</dbReference>
<comment type="caution">
    <text evidence="12">The sequence shown here is derived from an EMBL/GenBank/DDBJ whole genome shotgun (WGS) entry which is preliminary data.</text>
</comment>
<dbReference type="GO" id="GO:0005737">
    <property type="term" value="C:cytoplasm"/>
    <property type="evidence" value="ECO:0007669"/>
    <property type="project" value="UniProtKB-SubCell"/>
</dbReference>
<comment type="subcellular location">
    <subcellularLocation>
        <location evidence="1 9">Cytoplasm</location>
    </subcellularLocation>
</comment>
<comment type="catalytic activity">
    <reaction evidence="9">
        <text>UDP-N-acetyl-alpha-D-muramoyl-L-alanine + D-glutamate + ATP = UDP-N-acetyl-alpha-D-muramoyl-L-alanyl-D-glutamate + ADP + phosphate + H(+)</text>
        <dbReference type="Rhea" id="RHEA:16429"/>
        <dbReference type="ChEBI" id="CHEBI:15378"/>
        <dbReference type="ChEBI" id="CHEBI:29986"/>
        <dbReference type="ChEBI" id="CHEBI:30616"/>
        <dbReference type="ChEBI" id="CHEBI:43474"/>
        <dbReference type="ChEBI" id="CHEBI:83898"/>
        <dbReference type="ChEBI" id="CHEBI:83900"/>
        <dbReference type="ChEBI" id="CHEBI:456216"/>
        <dbReference type="EC" id="6.3.2.9"/>
    </reaction>
</comment>
<evidence type="ECO:0000259" key="11">
    <source>
        <dbReference type="Pfam" id="PF08245"/>
    </source>
</evidence>
<dbReference type="GO" id="GO:0008764">
    <property type="term" value="F:UDP-N-acetylmuramoylalanine-D-glutamate ligase activity"/>
    <property type="evidence" value="ECO:0007669"/>
    <property type="project" value="UniProtKB-UniRule"/>
</dbReference>
<dbReference type="HAMAP" id="MF_00639">
    <property type="entry name" value="MurD"/>
    <property type="match status" value="1"/>
</dbReference>
<keyword evidence="8 9" id="KW-0131">Cell cycle</keyword>
<feature type="binding site" evidence="9">
    <location>
        <begin position="108"/>
        <end position="114"/>
    </location>
    <ligand>
        <name>ATP</name>
        <dbReference type="ChEBI" id="CHEBI:30616"/>
    </ligand>
</feature>
<dbReference type="GO" id="GO:0051301">
    <property type="term" value="P:cell division"/>
    <property type="evidence" value="ECO:0007669"/>
    <property type="project" value="UniProtKB-KW"/>
</dbReference>
<dbReference type="STRING" id="1797259.A2989_04690"/>
<dbReference type="Pfam" id="PF08245">
    <property type="entry name" value="Mur_ligase_M"/>
    <property type="match status" value="1"/>
</dbReference>
<dbReference type="InterPro" id="IPR036615">
    <property type="entry name" value="Mur_ligase_C_dom_sf"/>
</dbReference>
<dbReference type="Proteomes" id="UP000177080">
    <property type="component" value="Unassembled WGS sequence"/>
</dbReference>
<proteinExistence type="inferred from homology"/>
<evidence type="ECO:0000256" key="7">
    <source>
        <dbReference type="ARBA" id="ARBA00022840"/>
    </source>
</evidence>
<dbReference type="SUPFAM" id="SSF53623">
    <property type="entry name" value="MurD-like peptide ligases, catalytic domain"/>
    <property type="match status" value="1"/>
</dbReference>
<comment type="similarity">
    <text evidence="9">Belongs to the MurCDEF family.</text>
</comment>
<dbReference type="GO" id="GO:0009252">
    <property type="term" value="P:peptidoglycan biosynthetic process"/>
    <property type="evidence" value="ECO:0007669"/>
    <property type="project" value="UniProtKB-UniRule"/>
</dbReference>
<evidence type="ECO:0000256" key="6">
    <source>
        <dbReference type="ARBA" id="ARBA00022741"/>
    </source>
</evidence>
<dbReference type="UniPathway" id="UPA00219"/>
<dbReference type="GO" id="GO:0005524">
    <property type="term" value="F:ATP binding"/>
    <property type="evidence" value="ECO:0007669"/>
    <property type="project" value="UniProtKB-UniRule"/>
</dbReference>
<keyword evidence="9" id="KW-0961">Cell wall biogenesis/degradation</keyword>
<feature type="domain" description="Mur ligase C-terminal" evidence="10">
    <location>
        <begin position="271"/>
        <end position="387"/>
    </location>
</feature>
<keyword evidence="3 9" id="KW-0963">Cytoplasm</keyword>
<dbReference type="EMBL" id="MEXN01000001">
    <property type="protein sequence ID" value="OGD04307.1"/>
    <property type="molecule type" value="Genomic_DNA"/>
</dbReference>
<reference evidence="12 13" key="1">
    <citation type="journal article" date="2016" name="Nat. Commun.">
        <title>Thousands of microbial genomes shed light on interconnected biogeochemical processes in an aquifer system.</title>
        <authorList>
            <person name="Anantharaman K."/>
            <person name="Brown C.T."/>
            <person name="Hug L.A."/>
            <person name="Sharon I."/>
            <person name="Castelle C.J."/>
            <person name="Probst A.J."/>
            <person name="Thomas B.C."/>
            <person name="Singh A."/>
            <person name="Wilkins M.J."/>
            <person name="Karaoz U."/>
            <person name="Brodie E.L."/>
            <person name="Williams K.H."/>
            <person name="Hubbard S.S."/>
            <person name="Banfield J.F."/>
        </authorList>
    </citation>
    <scope>NUCLEOTIDE SEQUENCE [LARGE SCALE GENOMIC DNA]</scope>
</reference>
<keyword evidence="4 9" id="KW-0436">Ligase</keyword>
<comment type="function">
    <text evidence="9">Cell wall formation. Catalyzes the addition of glutamate to the nucleotide precursor UDP-N-acetylmuramoyl-L-alanine (UMA).</text>
</comment>
<dbReference type="GO" id="GO:0071555">
    <property type="term" value="P:cell wall organization"/>
    <property type="evidence" value="ECO:0007669"/>
    <property type="project" value="UniProtKB-KW"/>
</dbReference>
<evidence type="ECO:0000256" key="9">
    <source>
        <dbReference type="HAMAP-Rule" id="MF_00639"/>
    </source>
</evidence>
<dbReference type="Pfam" id="PF02875">
    <property type="entry name" value="Mur_ligase_C"/>
    <property type="match status" value="1"/>
</dbReference>
<dbReference type="InterPro" id="IPR018109">
    <property type="entry name" value="Folylpolyglutamate_synth_CS"/>
</dbReference>
<dbReference type="InterPro" id="IPR004101">
    <property type="entry name" value="Mur_ligase_C"/>
</dbReference>
<dbReference type="GO" id="GO:0008360">
    <property type="term" value="P:regulation of cell shape"/>
    <property type="evidence" value="ECO:0007669"/>
    <property type="project" value="UniProtKB-KW"/>
</dbReference>